<keyword evidence="4 7" id="KW-1133">Transmembrane helix</keyword>
<evidence type="ECO:0000256" key="4">
    <source>
        <dbReference type="ARBA" id="ARBA00022989"/>
    </source>
</evidence>
<dbReference type="GO" id="GO:0015297">
    <property type="term" value="F:antiporter activity"/>
    <property type="evidence" value="ECO:0007669"/>
    <property type="project" value="InterPro"/>
</dbReference>
<gene>
    <name evidence="9" type="ORF">FC093_09155</name>
</gene>
<sequence length="444" mass="47606">MVSKLSSIEVLHFLVIVSVVLITARVLGEICRKFKQPVVVGEILAGIIIGPSLLGTFFPDVFNNIFLSEPRAYGAFDGLANLGIILLMFVAGIEVDLKQIRSQGKQATSISITSIALPFAMGFGAVWFFHDYIFPVPSNDRLIPSLFFGTALSITALSVIVKVLIDLNIIKTKVGSLVVTAAMVNDFLGWVLFSIIIKMMDPGKGDGSTVSILVVLLFALFMVTGGRWLIDKLLGLTKKHISGPGGIITVSCCLCFLGAVITEYLGIRGVFGAFLMGIAVGDSKHFSDSTQNVLHQFVMYIISPLFFASVGLRVNFATNFDLTVVSIIVGIASIAKIVGAGIGARASGLKKNESLAIAFGMNARGSQEIVLGIVALQVKIIDERIFVGLVVMTVLTVLIAGPLMKYYLEKHLAESKEPAEVDIPISTRILEQPEVVTTPVTIKG</sequence>
<dbReference type="InterPro" id="IPR038770">
    <property type="entry name" value="Na+/solute_symporter_sf"/>
</dbReference>
<feature type="transmembrane region" description="Helical" evidence="7">
    <location>
        <begin position="293"/>
        <end position="312"/>
    </location>
</feature>
<dbReference type="InterPro" id="IPR006153">
    <property type="entry name" value="Cation/H_exchanger_TM"/>
</dbReference>
<evidence type="ECO:0000256" key="2">
    <source>
        <dbReference type="ARBA" id="ARBA00022448"/>
    </source>
</evidence>
<evidence type="ECO:0000313" key="9">
    <source>
        <dbReference type="EMBL" id="TKK68854.1"/>
    </source>
</evidence>
<feature type="transmembrane region" description="Helical" evidence="7">
    <location>
        <begin position="177"/>
        <end position="197"/>
    </location>
</feature>
<dbReference type="PANTHER" id="PTHR32468">
    <property type="entry name" value="CATION/H + ANTIPORTER"/>
    <property type="match status" value="1"/>
</dbReference>
<feature type="transmembrane region" description="Helical" evidence="7">
    <location>
        <begin position="6"/>
        <end position="27"/>
    </location>
</feature>
<dbReference type="InterPro" id="IPR050794">
    <property type="entry name" value="CPA2_transporter"/>
</dbReference>
<dbReference type="Pfam" id="PF00999">
    <property type="entry name" value="Na_H_Exchanger"/>
    <property type="match status" value="1"/>
</dbReference>
<keyword evidence="3 7" id="KW-0812">Transmembrane</keyword>
<proteinExistence type="predicted"/>
<feature type="transmembrane region" description="Helical" evidence="7">
    <location>
        <begin position="385"/>
        <end position="408"/>
    </location>
</feature>
<keyword evidence="10" id="KW-1185">Reference proteome</keyword>
<dbReference type="PANTHER" id="PTHR32468:SF0">
    <property type="entry name" value="K(+)_H(+) ANTIPORTER 1"/>
    <property type="match status" value="1"/>
</dbReference>
<evidence type="ECO:0000256" key="5">
    <source>
        <dbReference type="ARBA" id="ARBA00023065"/>
    </source>
</evidence>
<keyword evidence="5" id="KW-0406">Ion transport</keyword>
<feature type="transmembrane region" description="Helical" evidence="7">
    <location>
        <begin position="241"/>
        <end position="259"/>
    </location>
</feature>
<evidence type="ECO:0000256" key="7">
    <source>
        <dbReference type="SAM" id="Phobius"/>
    </source>
</evidence>
<dbReference type="RefSeq" id="WP_137261475.1">
    <property type="nucleotide sequence ID" value="NZ_SZQL01000006.1"/>
</dbReference>
<feature type="transmembrane region" description="Helical" evidence="7">
    <location>
        <begin position="78"/>
        <end position="97"/>
    </location>
</feature>
<dbReference type="GO" id="GO:0016020">
    <property type="term" value="C:membrane"/>
    <property type="evidence" value="ECO:0007669"/>
    <property type="project" value="UniProtKB-SubCell"/>
</dbReference>
<dbReference type="GO" id="GO:1902600">
    <property type="term" value="P:proton transmembrane transport"/>
    <property type="evidence" value="ECO:0007669"/>
    <property type="project" value="InterPro"/>
</dbReference>
<dbReference type="OrthoDB" id="9793589at2"/>
<comment type="subcellular location">
    <subcellularLocation>
        <location evidence="1">Membrane</location>
        <topology evidence="1">Multi-pass membrane protein</topology>
    </subcellularLocation>
</comment>
<name>A0A4U3L3I4_9BACT</name>
<dbReference type="AlphaFoldDB" id="A0A4U3L3I4"/>
<feature type="transmembrane region" description="Helical" evidence="7">
    <location>
        <begin position="209"/>
        <end position="229"/>
    </location>
</feature>
<accession>A0A4U3L3I4</accession>
<reference evidence="9 10" key="1">
    <citation type="submission" date="2019-05" db="EMBL/GenBank/DDBJ databases">
        <title>Panacibacter sp. strain 17mud1-8 Genome sequencing and assembly.</title>
        <authorList>
            <person name="Chhetri G."/>
        </authorList>
    </citation>
    <scope>NUCLEOTIDE SEQUENCE [LARGE SCALE GENOMIC DNA]</scope>
    <source>
        <strain evidence="9 10">17mud1-8</strain>
    </source>
</reference>
<keyword evidence="6 7" id="KW-0472">Membrane</keyword>
<evidence type="ECO:0000256" key="3">
    <source>
        <dbReference type="ARBA" id="ARBA00022692"/>
    </source>
</evidence>
<dbReference type="Proteomes" id="UP000305848">
    <property type="component" value="Unassembled WGS sequence"/>
</dbReference>
<protein>
    <submittedName>
        <fullName evidence="9">Cation:proton antiporter</fullName>
    </submittedName>
</protein>
<evidence type="ECO:0000259" key="8">
    <source>
        <dbReference type="Pfam" id="PF00999"/>
    </source>
</evidence>
<feature type="transmembrane region" description="Helical" evidence="7">
    <location>
        <begin position="142"/>
        <end position="165"/>
    </location>
</feature>
<comment type="caution">
    <text evidence="9">The sequence shown here is derived from an EMBL/GenBank/DDBJ whole genome shotgun (WGS) entry which is preliminary data.</text>
</comment>
<evidence type="ECO:0000256" key="1">
    <source>
        <dbReference type="ARBA" id="ARBA00004141"/>
    </source>
</evidence>
<feature type="transmembrane region" description="Helical" evidence="7">
    <location>
        <begin position="324"/>
        <end position="344"/>
    </location>
</feature>
<evidence type="ECO:0000256" key="6">
    <source>
        <dbReference type="ARBA" id="ARBA00023136"/>
    </source>
</evidence>
<feature type="domain" description="Cation/H+ exchanger transmembrane" evidence="8">
    <location>
        <begin position="26"/>
        <end position="409"/>
    </location>
</feature>
<evidence type="ECO:0000313" key="10">
    <source>
        <dbReference type="Proteomes" id="UP000305848"/>
    </source>
</evidence>
<organism evidence="9 10">
    <name type="scientific">Ilyomonas limi</name>
    <dbReference type="NCBI Taxonomy" id="2575867"/>
    <lineage>
        <taxon>Bacteria</taxon>
        <taxon>Pseudomonadati</taxon>
        <taxon>Bacteroidota</taxon>
        <taxon>Chitinophagia</taxon>
        <taxon>Chitinophagales</taxon>
        <taxon>Chitinophagaceae</taxon>
        <taxon>Ilyomonas</taxon>
    </lineage>
</organism>
<dbReference type="EMBL" id="SZQL01000006">
    <property type="protein sequence ID" value="TKK68854.1"/>
    <property type="molecule type" value="Genomic_DNA"/>
</dbReference>
<dbReference type="Gene3D" id="1.20.1530.20">
    <property type="match status" value="1"/>
</dbReference>
<feature type="transmembrane region" description="Helical" evidence="7">
    <location>
        <begin position="109"/>
        <end position="130"/>
    </location>
</feature>
<feature type="transmembrane region" description="Helical" evidence="7">
    <location>
        <begin position="39"/>
        <end position="58"/>
    </location>
</feature>
<keyword evidence="2" id="KW-0813">Transport</keyword>